<dbReference type="EMBL" id="JACQXR010000044">
    <property type="protein sequence ID" value="MBI4726338.1"/>
    <property type="molecule type" value="Genomic_DNA"/>
</dbReference>
<dbReference type="FunFam" id="3.40.605.10:FF:000007">
    <property type="entry name" value="NAD/NADP-dependent betaine aldehyde dehydrogenase"/>
    <property type="match status" value="1"/>
</dbReference>
<dbReference type="PANTHER" id="PTHR42991:SF1">
    <property type="entry name" value="ALDEHYDE DEHYDROGENASE"/>
    <property type="match status" value="1"/>
</dbReference>
<dbReference type="PANTHER" id="PTHR42991">
    <property type="entry name" value="ALDEHYDE DEHYDROGENASE"/>
    <property type="match status" value="1"/>
</dbReference>
<evidence type="ECO:0000256" key="1">
    <source>
        <dbReference type="ARBA" id="ARBA00009986"/>
    </source>
</evidence>
<dbReference type="InterPro" id="IPR016163">
    <property type="entry name" value="Ald_DH_C"/>
</dbReference>
<reference evidence="4" key="1">
    <citation type="submission" date="2020-07" db="EMBL/GenBank/DDBJ databases">
        <title>Huge and variable diversity of episymbiotic CPR bacteria and DPANN archaea in groundwater ecosystems.</title>
        <authorList>
            <person name="He C.Y."/>
            <person name="Keren R."/>
            <person name="Whittaker M."/>
            <person name="Farag I.F."/>
            <person name="Doudna J."/>
            <person name="Cate J.H.D."/>
            <person name="Banfield J.F."/>
        </authorList>
    </citation>
    <scope>NUCLEOTIDE SEQUENCE</scope>
    <source>
        <strain evidence="4">NC_groundwater_1520_Pr4_B-0.1um_53_5</strain>
    </source>
</reference>
<dbReference type="CDD" id="cd07149">
    <property type="entry name" value="ALDH_y4uC"/>
    <property type="match status" value="1"/>
</dbReference>
<gene>
    <name evidence="4" type="ORF">HY768_03785</name>
</gene>
<accession>A0A933ID88</accession>
<dbReference type="InterPro" id="IPR015590">
    <property type="entry name" value="Aldehyde_DH_dom"/>
</dbReference>
<dbReference type="AlphaFoldDB" id="A0A933ID88"/>
<protein>
    <submittedName>
        <fullName evidence="4">Aldehyde dehydrogenase family protein</fullName>
    </submittedName>
</protein>
<comment type="similarity">
    <text evidence="1">Belongs to the aldehyde dehydrogenase family.</text>
</comment>
<comment type="caution">
    <text evidence="4">The sequence shown here is derived from an EMBL/GenBank/DDBJ whole genome shotgun (WGS) entry which is preliminary data.</text>
</comment>
<evidence type="ECO:0000256" key="2">
    <source>
        <dbReference type="ARBA" id="ARBA00023002"/>
    </source>
</evidence>
<dbReference type="Gene3D" id="3.40.309.10">
    <property type="entry name" value="Aldehyde Dehydrogenase, Chain A, domain 2"/>
    <property type="match status" value="1"/>
</dbReference>
<dbReference type="SUPFAM" id="SSF53720">
    <property type="entry name" value="ALDH-like"/>
    <property type="match status" value="1"/>
</dbReference>
<dbReference type="InterPro" id="IPR016161">
    <property type="entry name" value="Ald_DH/histidinol_DH"/>
</dbReference>
<evidence type="ECO:0000313" key="4">
    <source>
        <dbReference type="EMBL" id="MBI4726338.1"/>
    </source>
</evidence>
<keyword evidence="2" id="KW-0560">Oxidoreductase</keyword>
<evidence type="ECO:0000313" key="5">
    <source>
        <dbReference type="Proteomes" id="UP000736328"/>
    </source>
</evidence>
<dbReference type="InterPro" id="IPR051020">
    <property type="entry name" value="ALDH-related_metabolic_enz"/>
</dbReference>
<dbReference type="GO" id="GO:0008911">
    <property type="term" value="F:lactaldehyde dehydrogenase (NAD+) activity"/>
    <property type="evidence" value="ECO:0007669"/>
    <property type="project" value="TreeGrafter"/>
</dbReference>
<organism evidence="4 5">
    <name type="scientific">candidate division TA06 bacterium</name>
    <dbReference type="NCBI Taxonomy" id="2250710"/>
    <lineage>
        <taxon>Bacteria</taxon>
        <taxon>Bacteria division TA06</taxon>
    </lineage>
</organism>
<evidence type="ECO:0000259" key="3">
    <source>
        <dbReference type="Pfam" id="PF00171"/>
    </source>
</evidence>
<sequence>MNAIQKMIIAGRQRDSGKRFKVLDKYTGETIAEVHVAERAQVEEAITAAEGAKQIMADLPAHRRASIIRAAAGIIEQQKNELTVTIAREAGKPCRYAKAEVERCVENLEYISEEAKRIHGETLPIDAGRSGEGRTGYYERFPIGTVAAISPFNFPLNLAAHKLGPAVAAGCPAILKPSSAAPLSGIALVRAFVEAGVPEGGISVLPGTGPEVGDPLVSDGRISKVSFTGSKAVGEQIVRAAGLKRVTMELGSNSGVVIDREVGDIGRIAKRCVLGAFYNQGQVCISIQRIYVHADRYDDFVASFSAQASKLKIGNPTDPATEIGPMIAQAELERVRSWVDEAIGQGARLLFGNRSDGPVYYPTALTDVTPDMKVVKEEVFGPVAVVVKVDSFEQGVELCDQSQYGLQAGVFTDNINRALRAVRRINAGGVMINDFPSYRVDHMPYGGNKASGLGREGAKFAIEEMTTLRMVVFNQTL</sequence>
<name>A0A933ID88_UNCT6</name>
<proteinExistence type="inferred from homology"/>
<feature type="domain" description="Aldehyde dehydrogenase" evidence="3">
    <location>
        <begin position="15"/>
        <end position="471"/>
    </location>
</feature>
<dbReference type="Proteomes" id="UP000736328">
    <property type="component" value="Unassembled WGS sequence"/>
</dbReference>
<dbReference type="Gene3D" id="3.40.605.10">
    <property type="entry name" value="Aldehyde Dehydrogenase, Chain A, domain 1"/>
    <property type="match status" value="1"/>
</dbReference>
<dbReference type="InterPro" id="IPR016162">
    <property type="entry name" value="Ald_DH_N"/>
</dbReference>
<dbReference type="Pfam" id="PF00171">
    <property type="entry name" value="Aldedh"/>
    <property type="match status" value="1"/>
</dbReference>